<name>A0A4R6DSI6_9RHOO</name>
<evidence type="ECO:0000256" key="6">
    <source>
        <dbReference type="ARBA" id="ARBA00022729"/>
    </source>
</evidence>
<evidence type="ECO:0000256" key="1">
    <source>
        <dbReference type="ARBA" id="ARBA00004418"/>
    </source>
</evidence>
<feature type="chain" id="PRO_5020795546" description="sn-glycerol-3-phosphate-binding periplasmic protein UgpB" evidence="7">
    <location>
        <begin position="36"/>
        <end position="441"/>
    </location>
</feature>
<keyword evidence="5" id="KW-0813">Transport</keyword>
<dbReference type="PANTHER" id="PTHR43649">
    <property type="entry name" value="ARABINOSE-BINDING PROTEIN-RELATED"/>
    <property type="match status" value="1"/>
</dbReference>
<dbReference type="InterPro" id="IPR006059">
    <property type="entry name" value="SBP"/>
</dbReference>
<comment type="subcellular location">
    <subcellularLocation>
        <location evidence="1">Periplasm</location>
    </subcellularLocation>
</comment>
<accession>A0A4R6DSI6</accession>
<dbReference type="Pfam" id="PF13416">
    <property type="entry name" value="SBP_bac_8"/>
    <property type="match status" value="1"/>
</dbReference>
<comment type="similarity">
    <text evidence="2">Belongs to the bacterial solute-binding protein 1 family.</text>
</comment>
<dbReference type="GO" id="GO:0042597">
    <property type="term" value="C:periplasmic space"/>
    <property type="evidence" value="ECO:0007669"/>
    <property type="project" value="UniProtKB-SubCell"/>
</dbReference>
<evidence type="ECO:0000256" key="7">
    <source>
        <dbReference type="SAM" id="SignalP"/>
    </source>
</evidence>
<dbReference type="EMBL" id="SNVV01000019">
    <property type="protein sequence ID" value="TDN47499.1"/>
    <property type="molecule type" value="Genomic_DNA"/>
</dbReference>
<feature type="signal peptide" evidence="7">
    <location>
        <begin position="1"/>
        <end position="35"/>
    </location>
</feature>
<evidence type="ECO:0000256" key="3">
    <source>
        <dbReference type="ARBA" id="ARBA00011557"/>
    </source>
</evidence>
<comment type="subunit">
    <text evidence="3">The complex is composed of two ATP-binding proteins (UgpC), two transmembrane proteins (UgpA and UgpE) and a solute-binding protein (UgpB).</text>
</comment>
<comment type="caution">
    <text evidence="8">The sequence shown here is derived from an EMBL/GenBank/DDBJ whole genome shotgun (WGS) entry which is preliminary data.</text>
</comment>
<evidence type="ECO:0000256" key="2">
    <source>
        <dbReference type="ARBA" id="ARBA00008520"/>
    </source>
</evidence>
<evidence type="ECO:0000256" key="4">
    <source>
        <dbReference type="ARBA" id="ARBA00017470"/>
    </source>
</evidence>
<dbReference type="InterPro" id="IPR050490">
    <property type="entry name" value="Bact_solute-bd_prot1"/>
</dbReference>
<keyword evidence="6 7" id="KW-0732">Signal</keyword>
<dbReference type="PANTHER" id="PTHR43649:SF31">
    <property type="entry name" value="SN-GLYCEROL-3-PHOSPHATE-BINDING PERIPLASMIC PROTEIN UGPB"/>
    <property type="match status" value="1"/>
</dbReference>
<sequence length="441" mass="47904">MLTRVRNTMNSKGFKRGALSVAMAGLFALAAPLHAAAPASKAPAKPAAKATEPVQLEIVHQLPPARAAALKELVERFNASSKDAKVEIVSRDWRVGTIPDLLILDGAEEDAFVAGKPRYKPLHAMMREAGVPLQALRPPAMMTRTPVDTKGQLLALPVGLSTPVLFLNKDAFRRAGMNPDATPIATWFDLQQALGRLADAGQSCPYTVAEPGRVMVENLSAWHNEPVAAVRGKALAPSFNGMFQVKHVAMMASWHRASYLRIFDRGEAERRFAAGDCAVIAASSADWTDFRRQQTVDVGVSRLPYYDDFPGAPQNTLADGPALWAAAGKKPATYKAAARFVSFWLQPENQVAWQRETGYLPLNRAGLLASQSDLLGDDLENVRVAVAQLTNKPVTSDSSSQPVVERERVRRILDEELAFVWADRKPAKEALDTAVLRAGAN</sequence>
<dbReference type="Gene3D" id="3.40.190.10">
    <property type="entry name" value="Periplasmic binding protein-like II"/>
    <property type="match status" value="2"/>
</dbReference>
<proteinExistence type="inferred from homology"/>
<keyword evidence="9" id="KW-1185">Reference proteome</keyword>
<dbReference type="AlphaFoldDB" id="A0A4R6DSI6"/>
<organism evidence="8 9">
    <name type="scientific">Azoarcus indigens</name>
    <dbReference type="NCBI Taxonomy" id="29545"/>
    <lineage>
        <taxon>Bacteria</taxon>
        <taxon>Pseudomonadati</taxon>
        <taxon>Pseudomonadota</taxon>
        <taxon>Betaproteobacteria</taxon>
        <taxon>Rhodocyclales</taxon>
        <taxon>Zoogloeaceae</taxon>
        <taxon>Azoarcus</taxon>
    </lineage>
</organism>
<evidence type="ECO:0000256" key="5">
    <source>
        <dbReference type="ARBA" id="ARBA00022448"/>
    </source>
</evidence>
<evidence type="ECO:0000313" key="8">
    <source>
        <dbReference type="EMBL" id="TDN47499.1"/>
    </source>
</evidence>
<dbReference type="SUPFAM" id="SSF53850">
    <property type="entry name" value="Periplasmic binding protein-like II"/>
    <property type="match status" value="1"/>
</dbReference>
<reference evidence="8 9" key="1">
    <citation type="submission" date="2019-03" db="EMBL/GenBank/DDBJ databases">
        <title>Genomic Encyclopedia of Type Strains, Phase IV (KMG-IV): sequencing the most valuable type-strain genomes for metagenomic binning, comparative biology and taxonomic classification.</title>
        <authorList>
            <person name="Goeker M."/>
        </authorList>
    </citation>
    <scope>NUCLEOTIDE SEQUENCE [LARGE SCALE GENOMIC DNA]</scope>
    <source>
        <strain evidence="8 9">DSM 12121</strain>
    </source>
</reference>
<evidence type="ECO:0000313" key="9">
    <source>
        <dbReference type="Proteomes" id="UP000295129"/>
    </source>
</evidence>
<gene>
    <name evidence="8" type="ORF">C7389_1198</name>
</gene>
<protein>
    <recommendedName>
        <fullName evidence="4">sn-glycerol-3-phosphate-binding periplasmic protein UgpB</fullName>
    </recommendedName>
</protein>
<dbReference type="Proteomes" id="UP000295129">
    <property type="component" value="Unassembled WGS sequence"/>
</dbReference>